<evidence type="ECO:0000256" key="2">
    <source>
        <dbReference type="ARBA" id="ARBA00022670"/>
    </source>
</evidence>
<dbReference type="GO" id="GO:0008236">
    <property type="term" value="F:serine-type peptidase activity"/>
    <property type="evidence" value="ECO:0007669"/>
    <property type="project" value="UniProtKB-KW"/>
</dbReference>
<keyword evidence="2" id="KW-0645">Protease</keyword>
<evidence type="ECO:0000256" key="3">
    <source>
        <dbReference type="ARBA" id="ARBA00022801"/>
    </source>
</evidence>
<dbReference type="EMBL" id="MFTD01000044">
    <property type="protein sequence ID" value="OGI45598.1"/>
    <property type="molecule type" value="Genomic_DNA"/>
</dbReference>
<gene>
    <name evidence="5" type="ORF">A2121_02700</name>
</gene>
<comment type="similarity">
    <text evidence="1">Belongs to the peptidase S51 family.</text>
</comment>
<organism evidence="5 6">
    <name type="scientific">Candidatus Nomurabacteria bacterium GWB1_40_6</name>
    <dbReference type="NCBI Taxonomy" id="1801727"/>
    <lineage>
        <taxon>Bacteria</taxon>
        <taxon>Candidatus Nomuraibacteriota</taxon>
    </lineage>
</organism>
<dbReference type="Proteomes" id="UP000176484">
    <property type="component" value="Unassembled WGS sequence"/>
</dbReference>
<dbReference type="Pfam" id="PF03575">
    <property type="entry name" value="Peptidase_S51"/>
    <property type="match status" value="1"/>
</dbReference>
<reference evidence="5 6" key="1">
    <citation type="journal article" date="2016" name="Nat. Commun.">
        <title>Thousands of microbial genomes shed light on interconnected biogeochemical processes in an aquifer system.</title>
        <authorList>
            <person name="Anantharaman K."/>
            <person name="Brown C.T."/>
            <person name="Hug L.A."/>
            <person name="Sharon I."/>
            <person name="Castelle C.J."/>
            <person name="Probst A.J."/>
            <person name="Thomas B.C."/>
            <person name="Singh A."/>
            <person name="Wilkins M.J."/>
            <person name="Karaoz U."/>
            <person name="Brodie E.L."/>
            <person name="Williams K.H."/>
            <person name="Hubbard S.S."/>
            <person name="Banfield J.F."/>
        </authorList>
    </citation>
    <scope>NUCLEOTIDE SEQUENCE [LARGE SCALE GENOMIC DNA]</scope>
</reference>
<name>A0A1F6TKJ3_9BACT</name>
<dbReference type="PANTHER" id="PTHR20842:SF0">
    <property type="entry name" value="ALPHA-ASPARTYL DIPEPTIDASE"/>
    <property type="match status" value="1"/>
</dbReference>
<keyword evidence="3" id="KW-0378">Hydrolase</keyword>
<evidence type="ECO:0000313" key="5">
    <source>
        <dbReference type="EMBL" id="OGI45598.1"/>
    </source>
</evidence>
<proteinExistence type="inferred from homology"/>
<dbReference type="InterPro" id="IPR005320">
    <property type="entry name" value="Peptidase_S51"/>
</dbReference>
<dbReference type="SUPFAM" id="SSF52317">
    <property type="entry name" value="Class I glutamine amidotransferase-like"/>
    <property type="match status" value="1"/>
</dbReference>
<evidence type="ECO:0000313" key="6">
    <source>
        <dbReference type="Proteomes" id="UP000176484"/>
    </source>
</evidence>
<evidence type="ECO:0000256" key="1">
    <source>
        <dbReference type="ARBA" id="ARBA00006534"/>
    </source>
</evidence>
<comment type="caution">
    <text evidence="5">The sequence shown here is derived from an EMBL/GenBank/DDBJ whole genome shotgun (WGS) entry which is preliminary data.</text>
</comment>
<protein>
    <submittedName>
        <fullName evidence="5">Serine peptidase</fullName>
    </submittedName>
</protein>
<dbReference type="GO" id="GO:0006508">
    <property type="term" value="P:proteolysis"/>
    <property type="evidence" value="ECO:0007669"/>
    <property type="project" value="UniProtKB-KW"/>
</dbReference>
<evidence type="ECO:0000256" key="4">
    <source>
        <dbReference type="ARBA" id="ARBA00022825"/>
    </source>
</evidence>
<sequence length="212" mass="24127">MRLYLSSFDIGNQPQQLVSLAGFGKRVALVLNALDNRLEARNKWLDSQTKTLRNLGFIVEELDLRNYFGKEKELQKLLTKIDVVWVNGGNAFILRRAMKQSGFDYIITGLIQKNVVVYAGFSAGVVVLSRDLHGLDITDNPNDVPTEYNKEIEWKGLGIIDFSVAVHYESNHPESHLTDKEIEYYKTNNITYKTLRDGQVIVINGQSIKTFD</sequence>
<dbReference type="Gene3D" id="3.40.50.880">
    <property type="match status" value="1"/>
</dbReference>
<dbReference type="AlphaFoldDB" id="A0A1F6TKJ3"/>
<dbReference type="PANTHER" id="PTHR20842">
    <property type="entry name" value="PROTEASE S51 ALPHA-ASPARTYL DIPEPTIDASE"/>
    <property type="match status" value="1"/>
</dbReference>
<dbReference type="InterPro" id="IPR029062">
    <property type="entry name" value="Class_I_gatase-like"/>
</dbReference>
<accession>A0A1F6TKJ3</accession>
<keyword evidence="4" id="KW-0720">Serine protease</keyword>